<dbReference type="Gene3D" id="3.40.50.300">
    <property type="entry name" value="P-loop containing nucleotide triphosphate hydrolases"/>
    <property type="match status" value="1"/>
</dbReference>
<evidence type="ECO:0000313" key="2">
    <source>
        <dbReference type="EMBL" id="CAH2234057.1"/>
    </source>
</evidence>
<evidence type="ECO:0000259" key="1">
    <source>
        <dbReference type="Pfam" id="PF00685"/>
    </source>
</evidence>
<comment type="caution">
    <text evidence="2">The sequence shown here is derived from an EMBL/GenBank/DDBJ whole genome shotgun (WGS) entry which is preliminary data.</text>
</comment>
<dbReference type="PANTHER" id="PTHR10704:SF44">
    <property type="entry name" value="LD35051P-RELATED"/>
    <property type="match status" value="1"/>
</dbReference>
<dbReference type="GO" id="GO:0006790">
    <property type="term" value="P:sulfur compound metabolic process"/>
    <property type="evidence" value="ECO:0007669"/>
    <property type="project" value="TreeGrafter"/>
</dbReference>
<dbReference type="Proteomes" id="UP000838756">
    <property type="component" value="Unassembled WGS sequence"/>
</dbReference>
<dbReference type="OrthoDB" id="6138663at2759"/>
<evidence type="ECO:0000313" key="3">
    <source>
        <dbReference type="Proteomes" id="UP000838756"/>
    </source>
</evidence>
<protein>
    <submittedName>
        <fullName evidence="2">Jg7699 protein</fullName>
    </submittedName>
</protein>
<dbReference type="SUPFAM" id="SSF52540">
    <property type="entry name" value="P-loop containing nucleoside triphosphate hydrolases"/>
    <property type="match status" value="1"/>
</dbReference>
<keyword evidence="3" id="KW-1185">Reference proteome</keyword>
<dbReference type="InterPro" id="IPR000863">
    <property type="entry name" value="Sulfotransferase_dom"/>
</dbReference>
<accession>A0A8S4RFE0</accession>
<dbReference type="EMBL" id="CAKXAJ010025026">
    <property type="protein sequence ID" value="CAH2234057.1"/>
    <property type="molecule type" value="Genomic_DNA"/>
</dbReference>
<feature type="domain" description="Sulfotransferase" evidence="1">
    <location>
        <begin position="113"/>
        <end position="385"/>
    </location>
</feature>
<dbReference type="InterPro" id="IPR051135">
    <property type="entry name" value="Gal/GlcNAc/GalNAc_ST"/>
</dbReference>
<dbReference type="PANTHER" id="PTHR10704">
    <property type="entry name" value="CARBOHYDRATE SULFOTRANSFERASE"/>
    <property type="match status" value="1"/>
</dbReference>
<organism evidence="2 3">
    <name type="scientific">Pararge aegeria aegeria</name>
    <dbReference type="NCBI Taxonomy" id="348720"/>
    <lineage>
        <taxon>Eukaryota</taxon>
        <taxon>Metazoa</taxon>
        <taxon>Ecdysozoa</taxon>
        <taxon>Arthropoda</taxon>
        <taxon>Hexapoda</taxon>
        <taxon>Insecta</taxon>
        <taxon>Pterygota</taxon>
        <taxon>Neoptera</taxon>
        <taxon>Endopterygota</taxon>
        <taxon>Lepidoptera</taxon>
        <taxon>Glossata</taxon>
        <taxon>Ditrysia</taxon>
        <taxon>Papilionoidea</taxon>
        <taxon>Nymphalidae</taxon>
        <taxon>Satyrinae</taxon>
        <taxon>Satyrini</taxon>
        <taxon>Parargina</taxon>
        <taxon>Pararge</taxon>
    </lineage>
</organism>
<proteinExistence type="predicted"/>
<gene>
    <name evidence="2" type="primary">jg7699</name>
    <name evidence="2" type="ORF">PAEG_LOCUS11955</name>
</gene>
<reference evidence="2" key="1">
    <citation type="submission" date="2022-03" db="EMBL/GenBank/DDBJ databases">
        <authorList>
            <person name="Lindestad O."/>
        </authorList>
    </citation>
    <scope>NUCLEOTIDE SEQUENCE</scope>
</reference>
<dbReference type="InterPro" id="IPR027417">
    <property type="entry name" value="P-loop_NTPase"/>
</dbReference>
<dbReference type="Pfam" id="PF00685">
    <property type="entry name" value="Sulfotransfer_1"/>
    <property type="match status" value="1"/>
</dbReference>
<dbReference type="GO" id="GO:0001517">
    <property type="term" value="F:N-acetylglucosamine 6-O-sulfotransferase activity"/>
    <property type="evidence" value="ECO:0007669"/>
    <property type="project" value="TreeGrafter"/>
</dbReference>
<name>A0A8S4RFE0_9NEOP</name>
<dbReference type="AlphaFoldDB" id="A0A8S4RFE0"/>
<sequence>MLRRVNFYSICIAFGLSVLLILAGSRYTDNTNYRPSESRRNIRNFLKPIEDVDESSLQPIPTNADDGTPDVDKILDRTRLKIKHELWNYNFTQSGVQNLDGLLMESGGQPFRSLIISTWRSGTTFLGEVLNSVPGNFYHYEPFLNFGIVQIRGTPEADKALKTIKKMFHCNFDGMGDYFEYGKTHWHQFSHNTRLWDHCKYKKELCIDADFTSRFCKLFPFQSMKVVRVRLRLVKQLLQDKELNLKVILLIRDPRGVMQSRQHRNFCQPAPDCWKPELLCADMISDYVAAARLKQEYPHRFMALRYEELALSPNSTSYALLKFLGLGITPSIDEFLHSHTNVEVAGVSSTFRVSRDVPFRWKNVLDFNYVDEIQMTCKEAMSLWGYRNAHNSTHMTSKDYNPLDQYSLTQLFIT</sequence>
<dbReference type="GO" id="GO:0006044">
    <property type="term" value="P:N-acetylglucosamine metabolic process"/>
    <property type="evidence" value="ECO:0007669"/>
    <property type="project" value="TreeGrafter"/>
</dbReference>